<dbReference type="AlphaFoldDB" id="A0A328YE74"/>
<evidence type="ECO:0008006" key="3">
    <source>
        <dbReference type="Google" id="ProtNLM"/>
    </source>
</evidence>
<dbReference type="Proteomes" id="UP000248840">
    <property type="component" value="Unassembled WGS sequence"/>
</dbReference>
<evidence type="ECO:0000313" key="1">
    <source>
        <dbReference type="EMBL" id="RAR71504.1"/>
    </source>
</evidence>
<protein>
    <recommendedName>
        <fullName evidence="3">Restriction endonuclease</fullName>
    </recommendedName>
</protein>
<keyword evidence="2" id="KW-1185">Reference proteome</keyword>
<evidence type="ECO:0000313" key="2">
    <source>
        <dbReference type="Proteomes" id="UP000248840"/>
    </source>
</evidence>
<comment type="caution">
    <text evidence="1">The sequence shown here is derived from an EMBL/GenBank/DDBJ whole genome shotgun (WGS) entry which is preliminary data.</text>
</comment>
<dbReference type="OrthoDB" id="1119552at2"/>
<sequence length="159" mass="18287">MKLKNTIKNSVFNLFRNQTRRKGLDSHQEIECKNEVLLNLNEIMTNQEIHEFGIDIISNYVEKEGYEIVAGSLNINENPQLVIRKNEILYFVMITTGAGKSTELYYDKKIALQVFNRSKAHNAKALYAAVGLYCLTHGETMVRKKGYLVDFVGFKSIEF</sequence>
<proteinExistence type="predicted"/>
<dbReference type="EMBL" id="QLSZ01000007">
    <property type="protein sequence ID" value="RAR71504.1"/>
    <property type="molecule type" value="Genomic_DNA"/>
</dbReference>
<dbReference type="RefSeq" id="WP_112113352.1">
    <property type="nucleotide sequence ID" value="NZ_QLSZ01000007.1"/>
</dbReference>
<reference evidence="1 2" key="1">
    <citation type="submission" date="2018-06" db="EMBL/GenBank/DDBJ databases">
        <title>Genomic Encyclopedia of Archaeal and Bacterial Type Strains, Phase II (KMG-II): from individual species to whole genera.</title>
        <authorList>
            <person name="Goeker M."/>
        </authorList>
    </citation>
    <scope>NUCLEOTIDE SEQUENCE [LARGE SCALE GENOMIC DNA]</scope>
    <source>
        <strain evidence="1 2">DSM 25663</strain>
    </source>
</reference>
<name>A0A328YE74_9FLAO</name>
<gene>
    <name evidence="1" type="ORF">CLV55_10760</name>
</gene>
<accession>A0A328YE74</accession>
<organism evidence="1 2">
    <name type="scientific">Flavobacterium aciduliphilum</name>
    <dbReference type="NCBI Taxonomy" id="1101402"/>
    <lineage>
        <taxon>Bacteria</taxon>
        <taxon>Pseudomonadati</taxon>
        <taxon>Bacteroidota</taxon>
        <taxon>Flavobacteriia</taxon>
        <taxon>Flavobacteriales</taxon>
        <taxon>Flavobacteriaceae</taxon>
        <taxon>Flavobacterium</taxon>
    </lineage>
</organism>